<evidence type="ECO:0000313" key="2">
    <source>
        <dbReference type="Proteomes" id="UP001589718"/>
    </source>
</evidence>
<dbReference type="Proteomes" id="UP001589718">
    <property type="component" value="Unassembled WGS sequence"/>
</dbReference>
<dbReference type="GO" id="GO:0016787">
    <property type="term" value="F:hydrolase activity"/>
    <property type="evidence" value="ECO:0007669"/>
    <property type="project" value="UniProtKB-KW"/>
</dbReference>
<dbReference type="EC" id="3.-.-.-" evidence="1"/>
<keyword evidence="1" id="KW-0378">Hydrolase</keyword>
<proteinExistence type="predicted"/>
<dbReference type="Gene3D" id="3.40.50.1000">
    <property type="entry name" value="HAD superfamily/HAD-like"/>
    <property type="match status" value="1"/>
</dbReference>
<dbReference type="RefSeq" id="WP_380836422.1">
    <property type="nucleotide sequence ID" value="NZ_BAAAXE010000005.1"/>
</dbReference>
<name>A0ABV5P777_STRCM</name>
<gene>
    <name evidence="1" type="ORF">ACFFTU_00340</name>
</gene>
<dbReference type="SUPFAM" id="SSF56784">
    <property type="entry name" value="HAD-like"/>
    <property type="match status" value="1"/>
</dbReference>
<sequence length="93" mass="10099">MVWNARRSALVAVARKRVRARYGLGTETPAVLIGDTPRDVEAALISGAHIVAVASGEHRESELRHASAELVLSDLLDLTGLMRHLRELDVPPP</sequence>
<dbReference type="EMBL" id="JBHMCR010000001">
    <property type="protein sequence ID" value="MFB9518416.1"/>
    <property type="molecule type" value="Genomic_DNA"/>
</dbReference>
<evidence type="ECO:0000313" key="1">
    <source>
        <dbReference type="EMBL" id="MFB9518416.1"/>
    </source>
</evidence>
<organism evidence="1 2">
    <name type="scientific">Streptomyces cremeus</name>
    <dbReference type="NCBI Taxonomy" id="66881"/>
    <lineage>
        <taxon>Bacteria</taxon>
        <taxon>Bacillati</taxon>
        <taxon>Actinomycetota</taxon>
        <taxon>Actinomycetes</taxon>
        <taxon>Kitasatosporales</taxon>
        <taxon>Streptomycetaceae</taxon>
        <taxon>Streptomyces</taxon>
    </lineage>
</organism>
<dbReference type="Pfam" id="PF13242">
    <property type="entry name" value="Hydrolase_like"/>
    <property type="match status" value="1"/>
</dbReference>
<comment type="caution">
    <text evidence="1">The sequence shown here is derived from an EMBL/GenBank/DDBJ whole genome shotgun (WGS) entry which is preliminary data.</text>
</comment>
<dbReference type="InterPro" id="IPR036412">
    <property type="entry name" value="HAD-like_sf"/>
</dbReference>
<reference evidence="1 2" key="1">
    <citation type="submission" date="2024-09" db="EMBL/GenBank/DDBJ databases">
        <authorList>
            <person name="Sun Q."/>
            <person name="Mori K."/>
        </authorList>
    </citation>
    <scope>NUCLEOTIDE SEQUENCE [LARGE SCALE GENOMIC DNA]</scope>
    <source>
        <strain evidence="1 2">JCM 4362</strain>
    </source>
</reference>
<dbReference type="InterPro" id="IPR023214">
    <property type="entry name" value="HAD_sf"/>
</dbReference>
<protein>
    <submittedName>
        <fullName evidence="1">HAD family hydrolase</fullName>
        <ecNumber evidence="1">3.-.-.-</ecNumber>
    </submittedName>
</protein>
<keyword evidence="2" id="KW-1185">Reference proteome</keyword>
<accession>A0ABV5P777</accession>